<dbReference type="RefSeq" id="WP_010368372.1">
    <property type="nucleotide sequence ID" value="NZ_AKBN02000012.1"/>
</dbReference>
<evidence type="ECO:0000313" key="1">
    <source>
        <dbReference type="EMBL" id="KFA03519.1"/>
    </source>
</evidence>
<dbReference type="GO" id="GO:0003677">
    <property type="term" value="F:DNA binding"/>
    <property type="evidence" value="ECO:0007669"/>
    <property type="project" value="InterPro"/>
</dbReference>
<dbReference type="GO" id="GO:0006313">
    <property type="term" value="P:DNA transposition"/>
    <property type="evidence" value="ECO:0007669"/>
    <property type="project" value="InterPro"/>
</dbReference>
<dbReference type="AlphaFoldDB" id="A0A836ZWH3"/>
<proteinExistence type="predicted"/>
<protein>
    <submittedName>
        <fullName evidence="1">Uncharacterized protein</fullName>
    </submittedName>
</protein>
<comment type="caution">
    <text evidence="1">The sequence shown here is derived from an EMBL/GenBank/DDBJ whole genome shotgun (WGS) entry which is preliminary data.</text>
</comment>
<name>A0A836ZWH3_XANVA</name>
<accession>A0A836ZWH3</accession>
<sequence>MDSADDVLRCYRYIELNPVRARLADNPAAYRWPSCPANLGQRKHSALAPHPCWFALGSDLIERSNAYRALLDEGLSDELLANIRLHLQQQRALGHDAFRAVVQAKTHRFAGVRPAHRPRKPNTAD</sequence>
<organism evidence="1">
    <name type="scientific">Xanthomonas vasicola pv. vasculorum NCPPB 890</name>
    <dbReference type="NCBI Taxonomy" id="1184265"/>
    <lineage>
        <taxon>Bacteria</taxon>
        <taxon>Pseudomonadati</taxon>
        <taxon>Pseudomonadota</taxon>
        <taxon>Gammaproteobacteria</taxon>
        <taxon>Lysobacterales</taxon>
        <taxon>Lysobacteraceae</taxon>
        <taxon>Xanthomonas</taxon>
    </lineage>
</organism>
<dbReference type="GO" id="GO:0004803">
    <property type="term" value="F:transposase activity"/>
    <property type="evidence" value="ECO:0007669"/>
    <property type="project" value="InterPro"/>
</dbReference>
<gene>
    <name evidence="1" type="ORF">A11K_0103005</name>
</gene>
<dbReference type="Gene3D" id="3.30.70.1290">
    <property type="entry name" value="Transposase IS200-like"/>
    <property type="match status" value="1"/>
</dbReference>
<dbReference type="InterPro" id="IPR036515">
    <property type="entry name" value="Transposase_17_sf"/>
</dbReference>
<reference evidence="1" key="1">
    <citation type="submission" date="2012-05" db="EMBL/GenBank/DDBJ databases">
        <authorList>
            <person name="Studholme D.J."/>
            <person name="Wasukira A."/>
            <person name="Grant M."/>
        </authorList>
    </citation>
    <scope>NUCLEOTIDE SEQUENCE [LARGE SCALE GENOMIC DNA]</scope>
    <source>
        <strain evidence="1">NCPPB 890</strain>
    </source>
</reference>
<dbReference type="EMBL" id="AKBN01000133">
    <property type="protein sequence ID" value="KFA03519.1"/>
    <property type="molecule type" value="Genomic_DNA"/>
</dbReference>